<dbReference type="EMBL" id="CAJVPV010000655">
    <property type="protein sequence ID" value="CAG8468067.1"/>
    <property type="molecule type" value="Genomic_DNA"/>
</dbReference>
<evidence type="ECO:0000313" key="6">
    <source>
        <dbReference type="EMBL" id="CAG8468067.1"/>
    </source>
</evidence>
<evidence type="ECO:0000256" key="4">
    <source>
        <dbReference type="RuleBase" id="RU000461"/>
    </source>
</evidence>
<evidence type="ECO:0000256" key="2">
    <source>
        <dbReference type="ARBA" id="ARBA00023004"/>
    </source>
</evidence>
<feature type="non-terminal residue" evidence="6">
    <location>
        <position position="541"/>
    </location>
</feature>
<gene>
    <name evidence="6" type="ORF">AMORRO_LOCUS1724</name>
</gene>
<keyword evidence="5" id="KW-0812">Transmembrane</keyword>
<accession>A0A9N8W0Z3</accession>
<dbReference type="InterPro" id="IPR002401">
    <property type="entry name" value="Cyt_P450_E_grp-I"/>
</dbReference>
<dbReference type="PROSITE" id="PS00086">
    <property type="entry name" value="CYTOCHROME_P450"/>
    <property type="match status" value="1"/>
</dbReference>
<dbReference type="GO" id="GO:0020037">
    <property type="term" value="F:heme binding"/>
    <property type="evidence" value="ECO:0007669"/>
    <property type="project" value="InterPro"/>
</dbReference>
<dbReference type="InterPro" id="IPR017972">
    <property type="entry name" value="Cyt_P450_CS"/>
</dbReference>
<comment type="similarity">
    <text evidence="4">Belongs to the cytochrome P450 family.</text>
</comment>
<dbReference type="CDD" id="cd00302">
    <property type="entry name" value="cytochrome_P450"/>
    <property type="match status" value="1"/>
</dbReference>
<dbReference type="PRINTS" id="PR00385">
    <property type="entry name" value="P450"/>
</dbReference>
<dbReference type="InterPro" id="IPR001128">
    <property type="entry name" value="Cyt_P450"/>
</dbReference>
<proteinExistence type="inferred from homology"/>
<evidence type="ECO:0000313" key="7">
    <source>
        <dbReference type="Proteomes" id="UP000789342"/>
    </source>
</evidence>
<evidence type="ECO:0000256" key="1">
    <source>
        <dbReference type="ARBA" id="ARBA00022723"/>
    </source>
</evidence>
<dbReference type="PANTHER" id="PTHR24301:SF2">
    <property type="entry name" value="THROMBOXANE-A SYNTHASE"/>
    <property type="match status" value="1"/>
</dbReference>
<feature type="binding site" description="axial binding residue" evidence="3">
    <location>
        <position position="495"/>
    </location>
    <ligand>
        <name>heme</name>
        <dbReference type="ChEBI" id="CHEBI:30413"/>
    </ligand>
    <ligandPart>
        <name>Fe</name>
        <dbReference type="ChEBI" id="CHEBI:18248"/>
    </ligandPart>
</feature>
<dbReference type="InterPro" id="IPR036396">
    <property type="entry name" value="Cyt_P450_sf"/>
</dbReference>
<keyword evidence="3 4" id="KW-0349">Heme</keyword>
<dbReference type="Proteomes" id="UP000789342">
    <property type="component" value="Unassembled WGS sequence"/>
</dbReference>
<dbReference type="GO" id="GO:0005506">
    <property type="term" value="F:iron ion binding"/>
    <property type="evidence" value="ECO:0007669"/>
    <property type="project" value="InterPro"/>
</dbReference>
<keyword evidence="2 3" id="KW-0408">Iron</keyword>
<dbReference type="Pfam" id="PF00067">
    <property type="entry name" value="p450"/>
    <property type="match status" value="1"/>
</dbReference>
<reference evidence="6" key="1">
    <citation type="submission" date="2021-06" db="EMBL/GenBank/DDBJ databases">
        <authorList>
            <person name="Kallberg Y."/>
            <person name="Tangrot J."/>
            <person name="Rosling A."/>
        </authorList>
    </citation>
    <scope>NUCLEOTIDE SEQUENCE</scope>
    <source>
        <strain evidence="6">CL551</strain>
    </source>
</reference>
<protein>
    <submittedName>
        <fullName evidence="6">16627_t:CDS:1</fullName>
    </submittedName>
</protein>
<organism evidence="6 7">
    <name type="scientific">Acaulospora morrowiae</name>
    <dbReference type="NCBI Taxonomy" id="94023"/>
    <lineage>
        <taxon>Eukaryota</taxon>
        <taxon>Fungi</taxon>
        <taxon>Fungi incertae sedis</taxon>
        <taxon>Mucoromycota</taxon>
        <taxon>Glomeromycotina</taxon>
        <taxon>Glomeromycetes</taxon>
        <taxon>Diversisporales</taxon>
        <taxon>Acaulosporaceae</taxon>
        <taxon>Acaulospora</taxon>
    </lineage>
</organism>
<keyword evidence="5" id="KW-0472">Membrane</keyword>
<evidence type="ECO:0000256" key="5">
    <source>
        <dbReference type="SAM" id="Phobius"/>
    </source>
</evidence>
<keyword evidence="4" id="KW-0560">Oxidoreductase</keyword>
<dbReference type="Gene3D" id="1.10.630.10">
    <property type="entry name" value="Cytochrome P450"/>
    <property type="match status" value="1"/>
</dbReference>
<evidence type="ECO:0000256" key="3">
    <source>
        <dbReference type="PIRSR" id="PIRSR602401-1"/>
    </source>
</evidence>
<dbReference type="AlphaFoldDB" id="A0A9N8W0Z3"/>
<feature type="transmembrane region" description="Helical" evidence="5">
    <location>
        <begin position="7"/>
        <end position="27"/>
    </location>
</feature>
<dbReference type="PANTHER" id="PTHR24301">
    <property type="entry name" value="THROMBOXANE-A SYNTHASE"/>
    <property type="match status" value="1"/>
</dbReference>
<keyword evidence="5" id="KW-1133">Transmembrane helix</keyword>
<keyword evidence="7" id="KW-1185">Reference proteome</keyword>
<name>A0A9N8W0Z3_9GLOM</name>
<dbReference type="GO" id="GO:0016705">
    <property type="term" value="F:oxidoreductase activity, acting on paired donors, with incorporation or reduction of molecular oxygen"/>
    <property type="evidence" value="ECO:0007669"/>
    <property type="project" value="InterPro"/>
</dbReference>
<sequence length="541" mass="63183">MAFYLSEAIFLVLAILSLYIVRFYYAYFTRPSPLPGPFPFPLFGNMLTYPGDMLTWSNHHSKIYGDFYEVYMGTQRTFWLCRGDLCEKIFSSSRANNFLLRTPPNDGLDEFDVSKKGLLFNRDLDNWRFYRKFMSRVMMTPKFLKETCEWVQDIWGEMEEYWQENDGNLKNDSGKVLDLSGWALRVTTDSIIHLTTHKKAYSLASYHKKLSPNSVLLKQVPKSVLKSSDKFVGAIRMFIDSLAFFMSTPWITRRMPGVKERVRELIRNRDWLNEDLLRIIRERREEVERLNDCNTKDHTTLGESKNIELRTDLLTMLLTVNTNLDITKGIGDEINCNPITDDEIREIMIEVFAGGIDTTANTICYVIYHLEHHPNVKQRFLKELDSTFGRDPNYRFKIEDLSKLEYSEAIIKEVQRVFPTTPINFRANVEPCEIGGCKFPADTQFFVNNQSVNSHPAHWTNPHEFNPDRFLSNPIDPKQPKQTVYNSFGGGLRMCPGKNIAMMQLKAFMVLLYRKWEIELLDMNAPIKNHFTIVRQCDTLE</sequence>
<keyword evidence="4" id="KW-0503">Monooxygenase</keyword>
<dbReference type="OrthoDB" id="1470350at2759"/>
<keyword evidence="1 3" id="KW-0479">Metal-binding</keyword>
<comment type="caution">
    <text evidence="6">The sequence shown here is derived from an EMBL/GenBank/DDBJ whole genome shotgun (WGS) entry which is preliminary data.</text>
</comment>
<dbReference type="GO" id="GO:0004497">
    <property type="term" value="F:monooxygenase activity"/>
    <property type="evidence" value="ECO:0007669"/>
    <property type="project" value="UniProtKB-KW"/>
</dbReference>
<dbReference type="SUPFAM" id="SSF48264">
    <property type="entry name" value="Cytochrome P450"/>
    <property type="match status" value="1"/>
</dbReference>
<comment type="cofactor">
    <cofactor evidence="3">
        <name>heme</name>
        <dbReference type="ChEBI" id="CHEBI:30413"/>
    </cofactor>
</comment>
<dbReference type="PRINTS" id="PR00463">
    <property type="entry name" value="EP450I"/>
</dbReference>